<evidence type="ECO:0000256" key="2">
    <source>
        <dbReference type="ARBA" id="ARBA00022475"/>
    </source>
</evidence>
<feature type="transmembrane region" description="Helical" evidence="10">
    <location>
        <begin position="68"/>
        <end position="88"/>
    </location>
</feature>
<reference evidence="11" key="1">
    <citation type="submission" date="2023-03" db="EMBL/GenBank/DDBJ databases">
        <title>Andean soil-derived lignocellulolytic bacterial consortium as a source of novel taxa and putative plastic-active enzymes.</title>
        <authorList>
            <person name="Diaz-Garcia L."/>
            <person name="Chuvochina M."/>
            <person name="Feuerriegel G."/>
            <person name="Bunk B."/>
            <person name="Sproer C."/>
            <person name="Streit W.R."/>
            <person name="Rodriguez L.M."/>
            <person name="Overmann J."/>
            <person name="Jimenez D.J."/>
        </authorList>
    </citation>
    <scope>NUCLEOTIDE SEQUENCE</scope>
    <source>
        <strain evidence="11">MAG 2441</strain>
    </source>
</reference>
<evidence type="ECO:0000256" key="7">
    <source>
        <dbReference type="ARBA" id="ARBA00035120"/>
    </source>
</evidence>
<evidence type="ECO:0000256" key="3">
    <source>
        <dbReference type="ARBA" id="ARBA00022692"/>
    </source>
</evidence>
<organism evidence="11 12">
    <name type="scientific">Candidatus Cohnella colombiensis</name>
    <dbReference type="NCBI Taxonomy" id="3121368"/>
    <lineage>
        <taxon>Bacteria</taxon>
        <taxon>Bacillati</taxon>
        <taxon>Bacillota</taxon>
        <taxon>Bacilli</taxon>
        <taxon>Bacillales</taxon>
        <taxon>Paenibacillaceae</taxon>
        <taxon>Cohnella</taxon>
    </lineage>
</organism>
<protein>
    <recommendedName>
        <fullName evidence="10">Fluoride-specific ion channel FluC</fullName>
    </recommendedName>
</protein>
<dbReference type="HAMAP" id="MF_00454">
    <property type="entry name" value="FluC"/>
    <property type="match status" value="1"/>
</dbReference>
<keyword evidence="10" id="KW-0406">Ion transport</keyword>
<comment type="function">
    <text evidence="9 10">Fluoride-specific ion channel. Important for reducing fluoride concentration in the cell, thus reducing its toxicity.</text>
</comment>
<evidence type="ECO:0000256" key="9">
    <source>
        <dbReference type="ARBA" id="ARBA00049940"/>
    </source>
</evidence>
<evidence type="ECO:0000256" key="6">
    <source>
        <dbReference type="ARBA" id="ARBA00023303"/>
    </source>
</evidence>
<evidence type="ECO:0000256" key="4">
    <source>
        <dbReference type="ARBA" id="ARBA00022989"/>
    </source>
</evidence>
<evidence type="ECO:0000256" key="1">
    <source>
        <dbReference type="ARBA" id="ARBA00004651"/>
    </source>
</evidence>
<dbReference type="AlphaFoldDB" id="A0AA95F1D6"/>
<evidence type="ECO:0000256" key="5">
    <source>
        <dbReference type="ARBA" id="ARBA00023136"/>
    </source>
</evidence>
<keyword evidence="6 10" id="KW-0407">Ion channel</keyword>
<dbReference type="EMBL" id="CP119317">
    <property type="protein sequence ID" value="WEK52895.1"/>
    <property type="molecule type" value="Genomic_DNA"/>
</dbReference>
<keyword evidence="5 10" id="KW-0472">Membrane</keyword>
<keyword evidence="12" id="KW-1185">Reference proteome</keyword>
<evidence type="ECO:0000256" key="8">
    <source>
        <dbReference type="ARBA" id="ARBA00035585"/>
    </source>
</evidence>
<name>A0AA95F1D6_9BACL</name>
<feature type="binding site" evidence="10">
    <location>
        <position position="75"/>
    </location>
    <ligand>
        <name>Na(+)</name>
        <dbReference type="ChEBI" id="CHEBI:29101"/>
        <note>structural</note>
    </ligand>
</feature>
<comment type="activity regulation">
    <text evidence="10">Na(+) is not transported, but it plays an essential structural role and its presence is essential for fluoride channel function.</text>
</comment>
<proteinExistence type="inferred from homology"/>
<dbReference type="Proteomes" id="UP001178662">
    <property type="component" value="Chromosome"/>
</dbReference>
<dbReference type="Pfam" id="PF02537">
    <property type="entry name" value="CRCB"/>
    <property type="match status" value="1"/>
</dbReference>
<feature type="binding site" evidence="10">
    <location>
        <position position="78"/>
    </location>
    <ligand>
        <name>Na(+)</name>
        <dbReference type="ChEBI" id="CHEBI:29101"/>
        <note>structural</note>
    </ligand>
</feature>
<dbReference type="InterPro" id="IPR003691">
    <property type="entry name" value="FluC"/>
</dbReference>
<feature type="transmembrane region" description="Helical" evidence="10">
    <location>
        <begin position="100"/>
        <end position="121"/>
    </location>
</feature>
<dbReference type="GO" id="GO:0140114">
    <property type="term" value="P:cellular detoxification of fluoride"/>
    <property type="evidence" value="ECO:0007669"/>
    <property type="project" value="UniProtKB-UniRule"/>
</dbReference>
<gene>
    <name evidence="10" type="primary">fluC</name>
    <name evidence="10" type="synonym">crcB</name>
    <name evidence="11" type="ORF">P0Y55_09775</name>
</gene>
<dbReference type="GO" id="GO:0046872">
    <property type="term" value="F:metal ion binding"/>
    <property type="evidence" value="ECO:0007669"/>
    <property type="project" value="UniProtKB-KW"/>
</dbReference>
<keyword evidence="3 10" id="KW-0812">Transmembrane</keyword>
<keyword evidence="10" id="KW-0915">Sodium</keyword>
<dbReference type="GO" id="GO:0062054">
    <property type="term" value="F:fluoride channel activity"/>
    <property type="evidence" value="ECO:0007669"/>
    <property type="project" value="UniProtKB-UniRule"/>
</dbReference>
<dbReference type="PANTHER" id="PTHR28259">
    <property type="entry name" value="FLUORIDE EXPORT PROTEIN 1-RELATED"/>
    <property type="match status" value="1"/>
</dbReference>
<comment type="subcellular location">
    <subcellularLocation>
        <location evidence="1 10">Cell membrane</location>
        <topology evidence="1 10">Multi-pass membrane protein</topology>
    </subcellularLocation>
</comment>
<dbReference type="PANTHER" id="PTHR28259:SF1">
    <property type="entry name" value="FLUORIDE EXPORT PROTEIN 1-RELATED"/>
    <property type="match status" value="1"/>
</dbReference>
<comment type="catalytic activity">
    <reaction evidence="8">
        <text>fluoride(in) = fluoride(out)</text>
        <dbReference type="Rhea" id="RHEA:76159"/>
        <dbReference type="ChEBI" id="CHEBI:17051"/>
    </reaction>
    <physiologicalReaction direction="left-to-right" evidence="8">
        <dbReference type="Rhea" id="RHEA:76160"/>
    </physiologicalReaction>
</comment>
<keyword evidence="4 10" id="KW-1133">Transmembrane helix</keyword>
<feature type="transmembrane region" description="Helical" evidence="10">
    <location>
        <begin position="34"/>
        <end position="56"/>
    </location>
</feature>
<evidence type="ECO:0000256" key="10">
    <source>
        <dbReference type="HAMAP-Rule" id="MF_00454"/>
    </source>
</evidence>
<dbReference type="GO" id="GO:0005886">
    <property type="term" value="C:plasma membrane"/>
    <property type="evidence" value="ECO:0007669"/>
    <property type="project" value="UniProtKB-SubCell"/>
</dbReference>
<accession>A0AA95F1D6</accession>
<keyword evidence="2 10" id="KW-1003">Cell membrane</keyword>
<keyword evidence="10" id="KW-0479">Metal-binding</keyword>
<evidence type="ECO:0000313" key="11">
    <source>
        <dbReference type="EMBL" id="WEK52895.1"/>
    </source>
</evidence>
<sequence length="127" mass="13636">MRLIVAVGVAGFMGAVLRYEIGLWFTTANGASAFPWPTLFVNLTGSFLLGLLFGYASTYKVPHWFKEAAGTGFLGAYTTFSAFSGQLWQLIEGQNYSYAIIYVLLSGVGGWIIATAGYSLGLKGRAV</sequence>
<comment type="similarity">
    <text evidence="7 10">Belongs to the fluoride channel Fluc/FEX (TC 1.A.43) family.</text>
</comment>
<keyword evidence="10" id="KW-0813">Transport</keyword>
<evidence type="ECO:0000313" key="12">
    <source>
        <dbReference type="Proteomes" id="UP001178662"/>
    </source>
</evidence>